<feature type="transmembrane region" description="Helical" evidence="4">
    <location>
        <begin position="49"/>
        <end position="71"/>
    </location>
</feature>
<keyword evidence="1 4" id="KW-0812">Transmembrane</keyword>
<dbReference type="PROSITE" id="PS50850">
    <property type="entry name" value="MFS"/>
    <property type="match status" value="1"/>
</dbReference>
<feature type="transmembrane region" description="Helical" evidence="4">
    <location>
        <begin position="12"/>
        <end position="37"/>
    </location>
</feature>
<feature type="transmembrane region" description="Helical" evidence="4">
    <location>
        <begin position="78"/>
        <end position="94"/>
    </location>
</feature>
<evidence type="ECO:0000256" key="2">
    <source>
        <dbReference type="ARBA" id="ARBA00022989"/>
    </source>
</evidence>
<feature type="transmembrane region" description="Helical" evidence="4">
    <location>
        <begin position="167"/>
        <end position="185"/>
    </location>
</feature>
<evidence type="ECO:0000259" key="5">
    <source>
        <dbReference type="PROSITE" id="PS50850"/>
    </source>
</evidence>
<feature type="domain" description="Major facilitator superfamily (MFS) profile" evidence="5">
    <location>
        <begin position="13"/>
        <end position="399"/>
    </location>
</feature>
<feature type="transmembrane region" description="Helical" evidence="4">
    <location>
        <begin position="286"/>
        <end position="303"/>
    </location>
</feature>
<dbReference type="Proteomes" id="UP000666369">
    <property type="component" value="Unassembled WGS sequence"/>
</dbReference>
<accession>A0ABX0FM90</accession>
<feature type="transmembrane region" description="Helical" evidence="4">
    <location>
        <begin position="309"/>
        <end position="326"/>
    </location>
</feature>
<protein>
    <submittedName>
        <fullName evidence="6">MFS transporter</fullName>
    </submittedName>
</protein>
<reference evidence="6 7" key="1">
    <citation type="submission" date="2020-01" db="EMBL/GenBank/DDBJ databases">
        <authorList>
            <person name="Lee S.D."/>
        </authorList>
    </citation>
    <scope>NUCLEOTIDE SEQUENCE [LARGE SCALE GENOMIC DNA]</scope>
    <source>
        <strain evidence="6 7">SAP-35</strain>
    </source>
</reference>
<feature type="transmembrane region" description="Helical" evidence="4">
    <location>
        <begin position="138"/>
        <end position="161"/>
    </location>
</feature>
<evidence type="ECO:0000313" key="7">
    <source>
        <dbReference type="Proteomes" id="UP000666369"/>
    </source>
</evidence>
<dbReference type="RefSeq" id="WP_166104831.1">
    <property type="nucleotide sequence ID" value="NZ_JAADJT010000006.1"/>
</dbReference>
<proteinExistence type="predicted"/>
<dbReference type="Pfam" id="PF07690">
    <property type="entry name" value="MFS_1"/>
    <property type="match status" value="1"/>
</dbReference>
<dbReference type="PANTHER" id="PTHR43129:SF1">
    <property type="entry name" value="FOSMIDOMYCIN RESISTANCE PROTEIN"/>
    <property type="match status" value="1"/>
</dbReference>
<evidence type="ECO:0000256" key="4">
    <source>
        <dbReference type="SAM" id="Phobius"/>
    </source>
</evidence>
<feature type="transmembrane region" description="Helical" evidence="4">
    <location>
        <begin position="374"/>
        <end position="395"/>
    </location>
</feature>
<feature type="transmembrane region" description="Helical" evidence="4">
    <location>
        <begin position="218"/>
        <end position="240"/>
    </location>
</feature>
<keyword evidence="2 4" id="KW-1133">Transmembrane helix</keyword>
<dbReference type="PANTHER" id="PTHR43129">
    <property type="entry name" value="FOSMIDOMYCIN RESISTANCE PROTEIN"/>
    <property type="match status" value="1"/>
</dbReference>
<evidence type="ECO:0000256" key="1">
    <source>
        <dbReference type="ARBA" id="ARBA00022692"/>
    </source>
</evidence>
<dbReference type="InterPro" id="IPR036259">
    <property type="entry name" value="MFS_trans_sf"/>
</dbReference>
<dbReference type="EMBL" id="JAADJT010000006">
    <property type="protein sequence ID" value="NGZ85720.1"/>
    <property type="molecule type" value="Genomic_DNA"/>
</dbReference>
<reference evidence="7" key="2">
    <citation type="submission" date="2023-07" db="EMBL/GenBank/DDBJ databases">
        <title>Duganella aceri sp. nov., isolated from tree sap.</title>
        <authorList>
            <person name="Kim I.S."/>
        </authorList>
    </citation>
    <scope>NUCLEOTIDE SEQUENCE [LARGE SCALE GENOMIC DNA]</scope>
    <source>
        <strain evidence="7">SAP-35</strain>
    </source>
</reference>
<feature type="transmembrane region" description="Helical" evidence="4">
    <location>
        <begin position="252"/>
        <end position="274"/>
    </location>
</feature>
<dbReference type="Gene3D" id="1.20.1250.20">
    <property type="entry name" value="MFS general substrate transporter like domains"/>
    <property type="match status" value="1"/>
</dbReference>
<evidence type="ECO:0000313" key="6">
    <source>
        <dbReference type="EMBL" id="NGZ85720.1"/>
    </source>
</evidence>
<dbReference type="InterPro" id="IPR020846">
    <property type="entry name" value="MFS_dom"/>
</dbReference>
<evidence type="ECO:0000256" key="3">
    <source>
        <dbReference type="ARBA" id="ARBA00023136"/>
    </source>
</evidence>
<dbReference type="InterPro" id="IPR011701">
    <property type="entry name" value="MFS"/>
</dbReference>
<feature type="transmembrane region" description="Helical" evidence="4">
    <location>
        <begin position="347"/>
        <end position="368"/>
    </location>
</feature>
<name>A0ABX0FM90_9BURK</name>
<gene>
    <name evidence="6" type="ORF">GW587_15860</name>
</gene>
<keyword evidence="3 4" id="KW-0472">Membrane</keyword>
<dbReference type="SUPFAM" id="SSF103473">
    <property type="entry name" value="MFS general substrate transporter"/>
    <property type="match status" value="1"/>
</dbReference>
<keyword evidence="7" id="KW-1185">Reference proteome</keyword>
<comment type="caution">
    <text evidence="6">The sequence shown here is derived from an EMBL/GenBank/DDBJ whole genome shotgun (WGS) entry which is preliminary data.</text>
</comment>
<sequence>MNDKSLLRQDAKVISLVGLAHGTSHFYHVILAALIPWLKPEFHLSYSELGLLMTVFFVVSGVGQAMAGFVVDRLGARTVLFSGIALLGVSAVLLSSAHSYLQLMLGAFVAGCGNCVFHPADYTLLNQRVSKARLAHGFSVHGISGNIGWAMSPLFLTFVAARTDWRTALLSAALLPLAVLALMLWNRHALRPEPAVVPVTGAAQVAADSPFGFLRLKVVWMCFAFFLISAVALAGIQTFAATSLVSLYGMSLAWATSAYTCYMMASAVGMLYGGFLGAGSRNHDRIIMIAFGTAAVLALVLAAAVVPAWMAVVLMGLIGLVTGISGPSRDLMIRGAAPANATGRVFGVVYSGLDSGLALGPLMFGALMDANHPSGVFIGIGIFQALVILTAVGVGSNTRVAGVPKTA</sequence>
<organism evidence="6 7">
    <name type="scientific">Duganella aceris</name>
    <dbReference type="NCBI Taxonomy" id="2703883"/>
    <lineage>
        <taxon>Bacteria</taxon>
        <taxon>Pseudomonadati</taxon>
        <taxon>Pseudomonadota</taxon>
        <taxon>Betaproteobacteria</taxon>
        <taxon>Burkholderiales</taxon>
        <taxon>Oxalobacteraceae</taxon>
        <taxon>Telluria group</taxon>
        <taxon>Duganella</taxon>
    </lineage>
</organism>